<dbReference type="EMBL" id="CP054003">
    <property type="protein sequence ID" value="QKH86273.1"/>
    <property type="molecule type" value="Genomic_DNA"/>
</dbReference>
<sequence>MIKKNIINRKTDMKKVKINLFLFLFFSIILEACSDDYATYNNEPTKNVTTRNVKSKEQYMERFAEILSKAVFEEQSVRHFLKEEALKKIDNGYNIFYPIAKDGQINNCSFRGILIKYAKDKEEIENIEANVPLLNIHIPEYGNLLIKDMDDGDFEVPVLLDRTLYYNGVIVDTIAANEIPGFNLFVVCESASIRKKHIQTRNLSAYPLNENYEFVDQSFDPTYSERTAGVTRASAYEELSEKYKDEGYVPIKDIDPLLVAAYNKSSQKPRATRSLIYYGLNSISETPKEIRPDIKDCIFRFKIAADAFSRLEDIATGQNKPLFYDKVQQKKGSLSREEVLGRILTGRAFCFLFRIEGSVNGNNVISEGMKIYVTPEKLFNLKINEHRRHKTMFRRTKYTYTIDRNGIKSKWFYPLDYGHDTRLNEWNIAKDPINKKVVVYLINPDEGTTAKITETYSLTYISNKGIDGSISAPIIKGITLGINGKLDNTTTTQKTVTTEYSITQSNERIDEFYFDFFNDYPIESVLSNNEYVIPIRKGKGIIETSILPISNSFFTFKRFKR</sequence>
<evidence type="ECO:0000313" key="2">
    <source>
        <dbReference type="EMBL" id="QKH86273.1"/>
    </source>
</evidence>
<feature type="signal peptide" evidence="1">
    <location>
        <begin position="1"/>
        <end position="32"/>
    </location>
</feature>
<accession>A0AAP9SWZ8</accession>
<organism evidence="2 3">
    <name type="scientific">Bacteroides fragilis</name>
    <dbReference type="NCBI Taxonomy" id="817"/>
    <lineage>
        <taxon>Bacteria</taxon>
        <taxon>Pseudomonadati</taxon>
        <taxon>Bacteroidota</taxon>
        <taxon>Bacteroidia</taxon>
        <taxon>Bacteroidales</taxon>
        <taxon>Bacteroidaceae</taxon>
        <taxon>Bacteroides</taxon>
    </lineage>
</organism>
<keyword evidence="1" id="KW-0732">Signal</keyword>
<feature type="chain" id="PRO_5042943666" description="Lipoprotein" evidence="1">
    <location>
        <begin position="33"/>
        <end position="561"/>
    </location>
</feature>
<proteinExistence type="predicted"/>
<evidence type="ECO:0008006" key="4">
    <source>
        <dbReference type="Google" id="ProtNLM"/>
    </source>
</evidence>
<evidence type="ECO:0000256" key="1">
    <source>
        <dbReference type="SAM" id="SignalP"/>
    </source>
</evidence>
<protein>
    <recommendedName>
        <fullName evidence="4">Lipoprotein</fullName>
    </recommendedName>
</protein>
<dbReference type="Proteomes" id="UP000501467">
    <property type="component" value="Chromosome"/>
</dbReference>
<dbReference type="RefSeq" id="WP_032541904.1">
    <property type="nucleotide sequence ID" value="NZ_LGTH01000002.1"/>
</dbReference>
<dbReference type="AlphaFoldDB" id="A0AAP9SWZ8"/>
<evidence type="ECO:0000313" key="3">
    <source>
        <dbReference type="Proteomes" id="UP000501467"/>
    </source>
</evidence>
<name>A0AAP9SWZ8_BACFG</name>
<gene>
    <name evidence="2" type="ORF">FOC69_18735</name>
</gene>
<reference evidence="2 3" key="1">
    <citation type="submission" date="2020-05" db="EMBL/GenBank/DDBJ databases">
        <title>FDA dAtabase for Regulatory Grade micrObial Sequences (FDA-ARGOS): Supporting development and validation of Infectious Disease Dx tests.</title>
        <authorList>
            <person name="Bojja K."/>
            <person name="Kessler A."/>
            <person name="Tallon L."/>
            <person name="Sadzewicz L."/>
            <person name="Zhao X."/>
            <person name="Vavikolanu K."/>
            <person name="Mehta A."/>
            <person name="Aluvathingal J."/>
            <person name="Nadendla S."/>
            <person name="Myers T."/>
            <person name="Yan Y."/>
            <person name="Sichtig H."/>
        </authorList>
    </citation>
    <scope>NUCLEOTIDE SEQUENCE [LARGE SCALE GENOMIC DNA]</scope>
    <source>
        <strain evidence="2 3">FDAARGOS_763</strain>
    </source>
</reference>